<evidence type="ECO:0000256" key="2">
    <source>
        <dbReference type="SAM" id="SignalP"/>
    </source>
</evidence>
<dbReference type="PANTHER" id="PTHR10380:SF209">
    <property type="match status" value="1"/>
</dbReference>
<dbReference type="AlphaFoldDB" id="A0AAW1NA27"/>
<reference evidence="3 4" key="1">
    <citation type="journal article" date="2024" name="BMC Genomics">
        <title>De novo assembly and annotation of Popillia japonica's genome with initial clues to its potential as an invasive pest.</title>
        <authorList>
            <person name="Cucini C."/>
            <person name="Boschi S."/>
            <person name="Funari R."/>
            <person name="Cardaioli E."/>
            <person name="Iannotti N."/>
            <person name="Marturano G."/>
            <person name="Paoli F."/>
            <person name="Bruttini M."/>
            <person name="Carapelli A."/>
            <person name="Frati F."/>
            <person name="Nardi F."/>
        </authorList>
    </citation>
    <scope>NUCLEOTIDE SEQUENCE [LARGE SCALE GENOMIC DNA]</scope>
    <source>
        <strain evidence="3">DMR45628</strain>
    </source>
</reference>
<protein>
    <submittedName>
        <fullName evidence="3">Uncharacterized protein</fullName>
    </submittedName>
</protein>
<evidence type="ECO:0000313" key="3">
    <source>
        <dbReference type="EMBL" id="KAK9758641.1"/>
    </source>
</evidence>
<dbReference type="InterPro" id="IPR050468">
    <property type="entry name" value="Cuticle_Struct_Prot"/>
</dbReference>
<proteinExistence type="predicted"/>
<feature type="region of interest" description="Disordered" evidence="1">
    <location>
        <begin position="143"/>
        <end position="181"/>
    </location>
</feature>
<dbReference type="PANTHER" id="PTHR10380">
    <property type="entry name" value="CUTICLE PROTEIN"/>
    <property type="match status" value="1"/>
</dbReference>
<feature type="region of interest" description="Disordered" evidence="1">
    <location>
        <begin position="347"/>
        <end position="379"/>
    </location>
</feature>
<dbReference type="GO" id="GO:0062129">
    <property type="term" value="C:chitin-based extracellular matrix"/>
    <property type="evidence" value="ECO:0007669"/>
    <property type="project" value="TreeGrafter"/>
</dbReference>
<keyword evidence="2" id="KW-0732">Signal</keyword>
<feature type="signal peptide" evidence="2">
    <location>
        <begin position="1"/>
        <end position="22"/>
    </location>
</feature>
<keyword evidence="4" id="KW-1185">Reference proteome</keyword>
<evidence type="ECO:0000256" key="1">
    <source>
        <dbReference type="SAM" id="MobiDB-lite"/>
    </source>
</evidence>
<dbReference type="InterPro" id="IPR000618">
    <property type="entry name" value="Insect_cuticle"/>
</dbReference>
<dbReference type="EMBL" id="JASPKY010000003">
    <property type="protein sequence ID" value="KAK9758641.1"/>
    <property type="molecule type" value="Genomic_DNA"/>
</dbReference>
<organism evidence="3 4">
    <name type="scientific">Popillia japonica</name>
    <name type="common">Japanese beetle</name>
    <dbReference type="NCBI Taxonomy" id="7064"/>
    <lineage>
        <taxon>Eukaryota</taxon>
        <taxon>Metazoa</taxon>
        <taxon>Ecdysozoa</taxon>
        <taxon>Arthropoda</taxon>
        <taxon>Hexapoda</taxon>
        <taxon>Insecta</taxon>
        <taxon>Pterygota</taxon>
        <taxon>Neoptera</taxon>
        <taxon>Endopterygota</taxon>
        <taxon>Coleoptera</taxon>
        <taxon>Polyphaga</taxon>
        <taxon>Scarabaeiformia</taxon>
        <taxon>Scarabaeidae</taxon>
        <taxon>Rutelinae</taxon>
        <taxon>Popillia</taxon>
    </lineage>
</organism>
<evidence type="ECO:0000313" key="4">
    <source>
        <dbReference type="Proteomes" id="UP001458880"/>
    </source>
</evidence>
<feature type="compositionally biased region" description="Polar residues" evidence="1">
    <location>
        <begin position="144"/>
        <end position="158"/>
    </location>
</feature>
<comment type="caution">
    <text evidence="3">The sequence shown here is derived from an EMBL/GenBank/DDBJ whole genome shotgun (WGS) entry which is preliminary data.</text>
</comment>
<gene>
    <name evidence="3" type="ORF">QE152_g614</name>
</gene>
<dbReference type="Pfam" id="PF00379">
    <property type="entry name" value="Chitin_bind_4"/>
    <property type="match status" value="1"/>
</dbReference>
<feature type="chain" id="PRO_5043957230" evidence="2">
    <location>
        <begin position="23"/>
        <end position="664"/>
    </location>
</feature>
<feature type="compositionally biased region" description="Polar residues" evidence="1">
    <location>
        <begin position="347"/>
        <end position="371"/>
    </location>
</feature>
<dbReference type="GO" id="GO:0008010">
    <property type="term" value="F:structural constituent of chitin-based larval cuticle"/>
    <property type="evidence" value="ECO:0007669"/>
    <property type="project" value="TreeGrafter"/>
</dbReference>
<sequence>MAEKRQVIQRLSLLLFLLLVNANFINSTSTTISTPALSKEDLDEAEANGKLEIIKQIKKVNEDGSYTIGYEADDGTFKIESRDVLGNIKGTYGYIDENETSELSSSSSSSSVVQRIPKINKTVSSSSSSSSTTRRPPSILYHSASATTNPIGGSTVVIQSIPKRRTTTTTPTPSTTTADPSKISEFIKAAVEAASKSPTARPNIYENASPRILLQQRALIRNNEDAGAGLKSEGQIIRPDVISRPTELPIYRRKTVSQLSMENEGGHEPKSNVLRRQLLPEKVNNFDAKQHAMNLQQSHGDDVVDVYSSSLSTGTTRPLFTTLRPKFISSTIPPTIQRPTIRYATSQNSPEFGQESSTENLRSTTTNTVSVGQIPPDTEPMQEPLVAIRHPLHGRSVLVPLSQLQQINRYENVQFSEEPVQPIYIAHTNHQRPQRFRPIQVRIDENGFVREMPQYQEITTPYPVPVRGTQTPPDEDEINLIKPPVSTKDLQKLLEQLILRQTRLEQISYLTRKYQQMFGQRQRPIFRPNLLLYQRKSSDDMNNNVQSYTGQNLEQQNLYDYQSFGPTAESYTPTRRVARLLSAQHFRKDDQDDGDNYLPADVREMLLLRMLQLAINPSLPLNIPDSFETGFATSSMRHRKIGGARNVEILGEEDDSQKLARSKR</sequence>
<accession>A0AAW1NA27</accession>
<feature type="compositionally biased region" description="Low complexity" evidence="1">
    <location>
        <begin position="167"/>
        <end position="177"/>
    </location>
</feature>
<dbReference type="Proteomes" id="UP001458880">
    <property type="component" value="Unassembled WGS sequence"/>
</dbReference>
<name>A0AAW1NA27_POPJA</name>